<feature type="compositionally biased region" description="Low complexity" evidence="1">
    <location>
        <begin position="22"/>
        <end position="33"/>
    </location>
</feature>
<dbReference type="EMBL" id="CZQA01000011">
    <property type="protein sequence ID" value="CUS38579.1"/>
    <property type="molecule type" value="Genomic_DNA"/>
</dbReference>
<accession>A0A0S4LLW6</accession>
<gene>
    <name evidence="2" type="ORF">COMA1_50179</name>
</gene>
<dbReference type="AlphaFoldDB" id="A0A0S4LLW6"/>
<organism evidence="2 3">
    <name type="scientific">Candidatus Nitrospira nitrosa</name>
    <dbReference type="NCBI Taxonomy" id="1742972"/>
    <lineage>
        <taxon>Bacteria</taxon>
        <taxon>Pseudomonadati</taxon>
        <taxon>Nitrospirota</taxon>
        <taxon>Nitrospiria</taxon>
        <taxon>Nitrospirales</taxon>
        <taxon>Nitrospiraceae</taxon>
        <taxon>Nitrospira</taxon>
    </lineage>
</organism>
<feature type="region of interest" description="Disordered" evidence="1">
    <location>
        <begin position="1"/>
        <end position="33"/>
    </location>
</feature>
<protein>
    <submittedName>
        <fullName evidence="2">Uncharacterized protein</fullName>
    </submittedName>
</protein>
<dbReference type="STRING" id="1742972.COMA1_50179"/>
<evidence type="ECO:0000313" key="2">
    <source>
        <dbReference type="EMBL" id="CUS38579.1"/>
    </source>
</evidence>
<dbReference type="Proteomes" id="UP000199032">
    <property type="component" value="Unassembled WGS sequence"/>
</dbReference>
<sequence>MMVPVHNNTEVKHKMSSQKNLSSTASGSAKSSCSNRSWSRVVSAFTLTVLASTFVACGSGLVAQEGPRLATDRTKITGQALLVGDQTEKADYGLYSYVLFESPPTTETKPVYLAVLLACVREFPDLGGLTQKYRPESLNAMYIPVTRNTTDSQMSPPEYPEQNRLRSQAEEILQRYNYDRAKAILAQLSRIQRNGGPYLLSSLKPVSTSSGANPFLFQDLAAVRLVASQEDQNKMAYEWVLDFVDRVSNPQSSAWNRTTLETFGDEIIDTRQTAFASYKVRADQLDLKKYIVFPMPDTQAKRTFPFLSRKTRVDDGSSNLNHAQGQSIFVPRRVSFSSYAGLIRQRGEACGEQCQVR</sequence>
<name>A0A0S4LLW6_9BACT</name>
<reference evidence="2 3" key="1">
    <citation type="submission" date="2015-10" db="EMBL/GenBank/DDBJ databases">
        <authorList>
            <person name="Gilbert D.G."/>
        </authorList>
    </citation>
    <scope>NUCLEOTIDE SEQUENCE [LARGE SCALE GENOMIC DNA]</scope>
    <source>
        <strain evidence="2">COMA1</strain>
    </source>
</reference>
<evidence type="ECO:0000256" key="1">
    <source>
        <dbReference type="SAM" id="MobiDB-lite"/>
    </source>
</evidence>
<evidence type="ECO:0000313" key="3">
    <source>
        <dbReference type="Proteomes" id="UP000199032"/>
    </source>
</evidence>
<keyword evidence="3" id="KW-1185">Reference proteome</keyword>
<proteinExistence type="predicted"/>